<dbReference type="EMBL" id="LT853700">
    <property type="protein sequence ID" value="SMQ54216.1"/>
    <property type="molecule type" value="Genomic_DNA"/>
</dbReference>
<accession>A0A1X7S3F0</accession>
<evidence type="ECO:0000313" key="2">
    <source>
        <dbReference type="EMBL" id="SMQ54216.1"/>
    </source>
</evidence>
<sequence length="398" mass="43746">MPTSPSQNTWLARLAVTALLCAWILTILPYLQNSPSHSPPRALHPRANDANLTSHTSSLPISYLDPLSAGSSNVTKRDFMQCDWATAALSAAVATLGDVNPDELDLGSRAQLVLAPNDLEPPLTLPPCGFTDPCAKMVFRGTHLLCIMNSQADRVQQSTWVDLALDISTYGWNRLDNYRSFDLYGLRSSFEALNINDDNAHRKEAMMEQSSDSRPDPTGPEYEASGGEYVWSFNPSDGAMVALSSYSPDYMAATFQVEPPIVPLKRWSDLTFLTWRALFANPEDARGLKHVFRHDVANEASQDGMKSILGRDEEVSETFPGPWPGVSFSTGEAQGLAALTLPNTVGVVWLLAQHKLQLGIRVIEQVHIFTCPKPVDGREIQKWCLYLHIVDGPIGPGL</sequence>
<gene>
    <name evidence="2" type="ORF">ZT3D7_G9371</name>
</gene>
<proteinExistence type="predicted"/>
<name>A0A1X7S3F0_ZYMT9</name>
<keyword evidence="3" id="KW-1185">Reference proteome</keyword>
<feature type="transmembrane region" description="Helical" evidence="1">
    <location>
        <begin position="12"/>
        <end position="31"/>
    </location>
</feature>
<keyword evidence="1" id="KW-0472">Membrane</keyword>
<protein>
    <submittedName>
        <fullName evidence="2">Uncharacterized protein</fullName>
    </submittedName>
</protein>
<evidence type="ECO:0000313" key="3">
    <source>
        <dbReference type="Proteomes" id="UP000215127"/>
    </source>
</evidence>
<keyword evidence="1" id="KW-1133">Transmembrane helix</keyword>
<reference evidence="2 3" key="1">
    <citation type="submission" date="2016-06" db="EMBL/GenBank/DDBJ databases">
        <authorList>
            <person name="Kjaerup R.B."/>
            <person name="Dalgaard T.S."/>
            <person name="Juul-Madsen H.R."/>
        </authorList>
    </citation>
    <scope>NUCLEOTIDE SEQUENCE [LARGE SCALE GENOMIC DNA]</scope>
</reference>
<dbReference type="STRING" id="1276538.A0A1X7S3F0"/>
<evidence type="ECO:0000256" key="1">
    <source>
        <dbReference type="SAM" id="Phobius"/>
    </source>
</evidence>
<dbReference type="Proteomes" id="UP000215127">
    <property type="component" value="Chromosome 9"/>
</dbReference>
<dbReference type="AlphaFoldDB" id="A0A1X7S3F0"/>
<organism evidence="2 3">
    <name type="scientific">Zymoseptoria tritici (strain ST99CH_3D7)</name>
    <dbReference type="NCBI Taxonomy" id="1276538"/>
    <lineage>
        <taxon>Eukaryota</taxon>
        <taxon>Fungi</taxon>
        <taxon>Dikarya</taxon>
        <taxon>Ascomycota</taxon>
        <taxon>Pezizomycotina</taxon>
        <taxon>Dothideomycetes</taxon>
        <taxon>Dothideomycetidae</taxon>
        <taxon>Mycosphaerellales</taxon>
        <taxon>Mycosphaerellaceae</taxon>
        <taxon>Zymoseptoria</taxon>
    </lineage>
</organism>
<keyword evidence="1" id="KW-0812">Transmembrane</keyword>